<dbReference type="InParanoid" id="B4LBI0"/>
<protein>
    <recommendedName>
        <fullName evidence="2">DUF4729 domain-containing protein</fullName>
    </recommendedName>
</protein>
<dbReference type="InterPro" id="IPR031732">
    <property type="entry name" value="DUF4729"/>
</dbReference>
<evidence type="ECO:0000256" key="1">
    <source>
        <dbReference type="SAM" id="MobiDB-lite"/>
    </source>
</evidence>
<feature type="compositionally biased region" description="Basic residues" evidence="1">
    <location>
        <begin position="11"/>
        <end position="22"/>
    </location>
</feature>
<accession>B4LBI0</accession>
<sequence length="327" mass="37279">MHADMDTKMESKKKRQRLKGKVRNGGKLVDDVDQLSRMPGHCPVGKCCDIIFPSNVMMHMLQKHANDSGCTNSEVYDHRPLLLSFDPTSMEYGENYCVASLMYGGMEGKPATQPGLQNLSLPNSSLINNQHMYDNYLPLMMMACRSTWFAEIKDKQLEHELASMNAGKAGLYVFWLVAPITTRKLYYTLTIYDRQYVSSRSAVRVVRDYTHFQNPSDFLPHDENYMLLRDSEVVELMSIGKKSGKKQTDQKPGIPMELIVYQAPLRPKTPRGSHKDLQVALKHAQDLYTRYILPRTKGSVKRGISGRLLLTRKPRSKATGQCPRSFH</sequence>
<evidence type="ECO:0000313" key="4">
    <source>
        <dbReference type="Proteomes" id="UP000008792"/>
    </source>
</evidence>
<dbReference type="Pfam" id="PF15866">
    <property type="entry name" value="DUF4729"/>
    <property type="match status" value="1"/>
</dbReference>
<gene>
    <name evidence="3" type="primary">Dvir\GJ11348</name>
    <name evidence="3" type="ORF">Dvir_GJ11348</name>
</gene>
<evidence type="ECO:0000313" key="3">
    <source>
        <dbReference type="EMBL" id="EDW70790.2"/>
    </source>
</evidence>
<dbReference type="HOGENOM" id="CLU_065240_0_0_1"/>
<keyword evidence="4" id="KW-1185">Reference proteome</keyword>
<dbReference type="Proteomes" id="UP000008792">
    <property type="component" value="Unassembled WGS sequence"/>
</dbReference>
<feature type="region of interest" description="Disordered" evidence="1">
    <location>
        <begin position="308"/>
        <end position="327"/>
    </location>
</feature>
<reference evidence="3 4" key="1">
    <citation type="journal article" date="2007" name="Nature">
        <title>Evolution of genes and genomes on the Drosophila phylogeny.</title>
        <authorList>
            <consortium name="Drosophila 12 Genomes Consortium"/>
            <person name="Clark A.G."/>
            <person name="Eisen M.B."/>
            <person name="Smith D.R."/>
            <person name="Bergman C.M."/>
            <person name="Oliver B."/>
            <person name="Markow T.A."/>
            <person name="Kaufman T.C."/>
            <person name="Kellis M."/>
            <person name="Gelbart W."/>
            <person name="Iyer V.N."/>
            <person name="Pollard D.A."/>
            <person name="Sackton T.B."/>
            <person name="Larracuente A.M."/>
            <person name="Singh N.D."/>
            <person name="Abad J.P."/>
            <person name="Abt D.N."/>
            <person name="Adryan B."/>
            <person name="Aguade M."/>
            <person name="Akashi H."/>
            <person name="Anderson W.W."/>
            <person name="Aquadro C.F."/>
            <person name="Ardell D.H."/>
            <person name="Arguello R."/>
            <person name="Artieri C.G."/>
            <person name="Barbash D.A."/>
            <person name="Barker D."/>
            <person name="Barsanti P."/>
            <person name="Batterham P."/>
            <person name="Batzoglou S."/>
            <person name="Begun D."/>
            <person name="Bhutkar A."/>
            <person name="Blanco E."/>
            <person name="Bosak S.A."/>
            <person name="Bradley R.K."/>
            <person name="Brand A.D."/>
            <person name="Brent M.R."/>
            <person name="Brooks A.N."/>
            <person name="Brown R.H."/>
            <person name="Butlin R.K."/>
            <person name="Caggese C."/>
            <person name="Calvi B.R."/>
            <person name="Bernardo de Carvalho A."/>
            <person name="Caspi A."/>
            <person name="Castrezana S."/>
            <person name="Celniker S.E."/>
            <person name="Chang J.L."/>
            <person name="Chapple C."/>
            <person name="Chatterji S."/>
            <person name="Chinwalla A."/>
            <person name="Civetta A."/>
            <person name="Clifton S.W."/>
            <person name="Comeron J.M."/>
            <person name="Costello J.C."/>
            <person name="Coyne J.A."/>
            <person name="Daub J."/>
            <person name="David R.G."/>
            <person name="Delcher A.L."/>
            <person name="Delehaunty K."/>
            <person name="Do C.B."/>
            <person name="Ebling H."/>
            <person name="Edwards K."/>
            <person name="Eickbush T."/>
            <person name="Evans J.D."/>
            <person name="Filipski A."/>
            <person name="Findeiss S."/>
            <person name="Freyhult E."/>
            <person name="Fulton L."/>
            <person name="Fulton R."/>
            <person name="Garcia A.C."/>
            <person name="Gardiner A."/>
            <person name="Garfield D.A."/>
            <person name="Garvin B.E."/>
            <person name="Gibson G."/>
            <person name="Gilbert D."/>
            <person name="Gnerre S."/>
            <person name="Godfrey J."/>
            <person name="Good R."/>
            <person name="Gotea V."/>
            <person name="Gravely B."/>
            <person name="Greenberg A.J."/>
            <person name="Griffiths-Jones S."/>
            <person name="Gross S."/>
            <person name="Guigo R."/>
            <person name="Gustafson E.A."/>
            <person name="Haerty W."/>
            <person name="Hahn M.W."/>
            <person name="Halligan D.L."/>
            <person name="Halpern A.L."/>
            <person name="Halter G.M."/>
            <person name="Han M.V."/>
            <person name="Heger A."/>
            <person name="Hillier L."/>
            <person name="Hinrichs A.S."/>
            <person name="Holmes I."/>
            <person name="Hoskins R.A."/>
            <person name="Hubisz M.J."/>
            <person name="Hultmark D."/>
            <person name="Huntley M.A."/>
            <person name="Jaffe D.B."/>
            <person name="Jagadeeshan S."/>
            <person name="Jeck W.R."/>
            <person name="Johnson J."/>
            <person name="Jones C.D."/>
            <person name="Jordan W.C."/>
            <person name="Karpen G.H."/>
            <person name="Kataoka E."/>
            <person name="Keightley P.D."/>
            <person name="Kheradpour P."/>
            <person name="Kirkness E.F."/>
            <person name="Koerich L.B."/>
            <person name="Kristiansen K."/>
            <person name="Kudrna D."/>
            <person name="Kulathinal R.J."/>
            <person name="Kumar S."/>
            <person name="Kwok R."/>
            <person name="Lander E."/>
            <person name="Langley C.H."/>
            <person name="Lapoint R."/>
            <person name="Lazzaro B.P."/>
            <person name="Lee S.J."/>
            <person name="Levesque L."/>
            <person name="Li R."/>
            <person name="Lin C.F."/>
            <person name="Lin M.F."/>
            <person name="Lindblad-Toh K."/>
            <person name="Llopart A."/>
            <person name="Long M."/>
            <person name="Low L."/>
            <person name="Lozovsky E."/>
            <person name="Lu J."/>
            <person name="Luo M."/>
            <person name="Machado C.A."/>
            <person name="Makalowski W."/>
            <person name="Marzo M."/>
            <person name="Matsuda M."/>
            <person name="Matzkin L."/>
            <person name="McAllister B."/>
            <person name="McBride C.S."/>
            <person name="McKernan B."/>
            <person name="McKernan K."/>
            <person name="Mendez-Lago M."/>
            <person name="Minx P."/>
            <person name="Mollenhauer M.U."/>
            <person name="Montooth K."/>
            <person name="Mount S.M."/>
            <person name="Mu X."/>
            <person name="Myers E."/>
            <person name="Negre B."/>
            <person name="Newfeld S."/>
            <person name="Nielsen R."/>
            <person name="Noor M.A."/>
            <person name="O'Grady P."/>
            <person name="Pachter L."/>
            <person name="Papaceit M."/>
            <person name="Parisi M.J."/>
            <person name="Parisi M."/>
            <person name="Parts L."/>
            <person name="Pedersen J.S."/>
            <person name="Pesole G."/>
            <person name="Phillippy A.M."/>
            <person name="Ponting C.P."/>
            <person name="Pop M."/>
            <person name="Porcelli D."/>
            <person name="Powell J.R."/>
            <person name="Prohaska S."/>
            <person name="Pruitt K."/>
            <person name="Puig M."/>
            <person name="Quesneville H."/>
            <person name="Ram K.R."/>
            <person name="Rand D."/>
            <person name="Rasmussen M.D."/>
            <person name="Reed L.K."/>
            <person name="Reenan R."/>
            <person name="Reily A."/>
            <person name="Remington K.A."/>
            <person name="Rieger T.T."/>
            <person name="Ritchie M.G."/>
            <person name="Robin C."/>
            <person name="Rogers Y.H."/>
            <person name="Rohde C."/>
            <person name="Rozas J."/>
            <person name="Rubenfield M.J."/>
            <person name="Ruiz A."/>
            <person name="Russo S."/>
            <person name="Salzberg S.L."/>
            <person name="Sanchez-Gracia A."/>
            <person name="Saranga D.J."/>
            <person name="Sato H."/>
            <person name="Schaeffer S.W."/>
            <person name="Schatz M.C."/>
            <person name="Schlenke T."/>
            <person name="Schwartz R."/>
            <person name="Segarra C."/>
            <person name="Singh R.S."/>
            <person name="Sirot L."/>
            <person name="Sirota M."/>
            <person name="Sisneros N.B."/>
            <person name="Smith C.D."/>
            <person name="Smith T.F."/>
            <person name="Spieth J."/>
            <person name="Stage D.E."/>
            <person name="Stark A."/>
            <person name="Stephan W."/>
            <person name="Strausberg R.L."/>
            <person name="Strempel S."/>
            <person name="Sturgill D."/>
            <person name="Sutton G."/>
            <person name="Sutton G.G."/>
            <person name="Tao W."/>
            <person name="Teichmann S."/>
            <person name="Tobari Y.N."/>
            <person name="Tomimura Y."/>
            <person name="Tsolas J.M."/>
            <person name="Valente V.L."/>
            <person name="Venter E."/>
            <person name="Venter J.C."/>
            <person name="Vicario S."/>
            <person name="Vieira F.G."/>
            <person name="Vilella A.J."/>
            <person name="Villasante A."/>
            <person name="Walenz B."/>
            <person name="Wang J."/>
            <person name="Wasserman M."/>
            <person name="Watts T."/>
            <person name="Wilson D."/>
            <person name="Wilson R.K."/>
            <person name="Wing R.A."/>
            <person name="Wolfner M.F."/>
            <person name="Wong A."/>
            <person name="Wong G.K."/>
            <person name="Wu C.I."/>
            <person name="Wu G."/>
            <person name="Yamamoto D."/>
            <person name="Yang H.P."/>
            <person name="Yang S.P."/>
            <person name="Yorke J.A."/>
            <person name="Yoshida K."/>
            <person name="Zdobnov E."/>
            <person name="Zhang P."/>
            <person name="Zhang Y."/>
            <person name="Zimin A.V."/>
            <person name="Baldwin J."/>
            <person name="Abdouelleil A."/>
            <person name="Abdulkadir J."/>
            <person name="Abebe A."/>
            <person name="Abera B."/>
            <person name="Abreu J."/>
            <person name="Acer S.C."/>
            <person name="Aftuck L."/>
            <person name="Alexander A."/>
            <person name="An P."/>
            <person name="Anderson E."/>
            <person name="Anderson S."/>
            <person name="Arachi H."/>
            <person name="Azer M."/>
            <person name="Bachantsang P."/>
            <person name="Barry A."/>
            <person name="Bayul T."/>
            <person name="Berlin A."/>
            <person name="Bessette D."/>
            <person name="Bloom T."/>
            <person name="Blye J."/>
            <person name="Boguslavskiy L."/>
            <person name="Bonnet C."/>
            <person name="Boukhgalter B."/>
            <person name="Bourzgui I."/>
            <person name="Brown A."/>
            <person name="Cahill P."/>
            <person name="Channer S."/>
            <person name="Cheshatsang Y."/>
            <person name="Chuda L."/>
            <person name="Citroen M."/>
            <person name="Collymore A."/>
            <person name="Cooke P."/>
            <person name="Costello M."/>
            <person name="D'Aco K."/>
            <person name="Daza R."/>
            <person name="De Haan G."/>
            <person name="DeGray S."/>
            <person name="DeMaso C."/>
            <person name="Dhargay N."/>
            <person name="Dooley K."/>
            <person name="Dooley E."/>
            <person name="Doricent M."/>
            <person name="Dorje P."/>
            <person name="Dorjee K."/>
            <person name="Dupes A."/>
            <person name="Elong R."/>
            <person name="Falk J."/>
            <person name="Farina A."/>
            <person name="Faro S."/>
            <person name="Ferguson D."/>
            <person name="Fisher S."/>
            <person name="Foley C.D."/>
            <person name="Franke A."/>
            <person name="Friedrich D."/>
            <person name="Gadbois L."/>
            <person name="Gearin G."/>
            <person name="Gearin C.R."/>
            <person name="Giannoukos G."/>
            <person name="Goode T."/>
            <person name="Graham J."/>
            <person name="Grandbois E."/>
            <person name="Grewal S."/>
            <person name="Gyaltsen K."/>
            <person name="Hafez N."/>
            <person name="Hagos B."/>
            <person name="Hall J."/>
            <person name="Henson C."/>
            <person name="Hollinger A."/>
            <person name="Honan T."/>
            <person name="Huard M.D."/>
            <person name="Hughes L."/>
            <person name="Hurhula B."/>
            <person name="Husby M.E."/>
            <person name="Kamat A."/>
            <person name="Kanga B."/>
            <person name="Kashin S."/>
            <person name="Khazanovich D."/>
            <person name="Kisner P."/>
            <person name="Lance K."/>
            <person name="Lara M."/>
            <person name="Lee W."/>
            <person name="Lennon N."/>
            <person name="Letendre F."/>
            <person name="LeVine R."/>
            <person name="Lipovsky A."/>
            <person name="Liu X."/>
            <person name="Liu J."/>
            <person name="Liu S."/>
            <person name="Lokyitsang T."/>
            <person name="Lokyitsang Y."/>
            <person name="Lubonja R."/>
            <person name="Lui A."/>
            <person name="MacDonald P."/>
            <person name="Magnisalis V."/>
            <person name="Maru K."/>
            <person name="Matthews C."/>
            <person name="McCusker W."/>
            <person name="McDonough S."/>
            <person name="Mehta T."/>
            <person name="Meldrim J."/>
            <person name="Meneus L."/>
            <person name="Mihai O."/>
            <person name="Mihalev A."/>
            <person name="Mihova T."/>
            <person name="Mittelman R."/>
            <person name="Mlenga V."/>
            <person name="Montmayeur A."/>
            <person name="Mulrain L."/>
            <person name="Navidi A."/>
            <person name="Naylor J."/>
            <person name="Negash T."/>
            <person name="Nguyen T."/>
            <person name="Nguyen N."/>
            <person name="Nicol R."/>
            <person name="Norbu C."/>
            <person name="Norbu N."/>
            <person name="Novod N."/>
            <person name="O'Neill B."/>
            <person name="Osman S."/>
            <person name="Markiewicz E."/>
            <person name="Oyono O.L."/>
            <person name="Patti C."/>
            <person name="Phunkhang P."/>
            <person name="Pierre F."/>
            <person name="Priest M."/>
            <person name="Raghuraman S."/>
            <person name="Rege F."/>
            <person name="Reyes R."/>
            <person name="Rise C."/>
            <person name="Rogov P."/>
            <person name="Ross K."/>
            <person name="Ryan E."/>
            <person name="Settipalli S."/>
            <person name="Shea T."/>
            <person name="Sherpa N."/>
            <person name="Shi L."/>
            <person name="Shih D."/>
            <person name="Sparrow T."/>
            <person name="Spaulding J."/>
            <person name="Stalker J."/>
            <person name="Stange-Thomann N."/>
            <person name="Stavropoulos S."/>
            <person name="Stone C."/>
            <person name="Strader C."/>
            <person name="Tesfaye S."/>
            <person name="Thomson T."/>
            <person name="Thoulutsang Y."/>
            <person name="Thoulutsang D."/>
            <person name="Topham K."/>
            <person name="Topping I."/>
            <person name="Tsamla T."/>
            <person name="Vassiliev H."/>
            <person name="Vo A."/>
            <person name="Wangchuk T."/>
            <person name="Wangdi T."/>
            <person name="Weiand M."/>
            <person name="Wilkinson J."/>
            <person name="Wilson A."/>
            <person name="Yadav S."/>
            <person name="Young G."/>
            <person name="Yu Q."/>
            <person name="Zembek L."/>
            <person name="Zhong D."/>
            <person name="Zimmer A."/>
            <person name="Zwirko Z."/>
            <person name="Jaffe D.B."/>
            <person name="Alvarez P."/>
            <person name="Brockman W."/>
            <person name="Butler J."/>
            <person name="Chin C."/>
            <person name="Gnerre S."/>
            <person name="Grabherr M."/>
            <person name="Kleber M."/>
            <person name="Mauceli E."/>
            <person name="MacCallum I."/>
        </authorList>
    </citation>
    <scope>NUCLEOTIDE SEQUENCE [LARGE SCALE GENOMIC DNA]</scope>
    <source>
        <strain evidence="4">Tucson 15010-1051.87</strain>
    </source>
</reference>
<dbReference type="AlphaFoldDB" id="B4LBI0"/>
<proteinExistence type="predicted"/>
<dbReference type="eggNOG" id="ENOG502T925">
    <property type="taxonomic scope" value="Eukaryota"/>
</dbReference>
<dbReference type="OrthoDB" id="7736976at2759"/>
<dbReference type="KEGG" id="dvi:6622662"/>
<feature type="region of interest" description="Disordered" evidence="1">
    <location>
        <begin position="1"/>
        <end position="22"/>
    </location>
</feature>
<name>B4LBI0_DROVI</name>
<feature type="domain" description="DUF4729" evidence="2">
    <location>
        <begin position="41"/>
        <end position="238"/>
    </location>
</feature>
<dbReference type="STRING" id="7244.B4LBI0"/>
<dbReference type="EMBL" id="CH940647">
    <property type="protein sequence ID" value="EDW70790.2"/>
    <property type="molecule type" value="Genomic_DNA"/>
</dbReference>
<evidence type="ECO:0000259" key="2">
    <source>
        <dbReference type="Pfam" id="PF15866"/>
    </source>
</evidence>
<organism evidence="3 4">
    <name type="scientific">Drosophila virilis</name>
    <name type="common">Fruit fly</name>
    <dbReference type="NCBI Taxonomy" id="7244"/>
    <lineage>
        <taxon>Eukaryota</taxon>
        <taxon>Metazoa</taxon>
        <taxon>Ecdysozoa</taxon>
        <taxon>Arthropoda</taxon>
        <taxon>Hexapoda</taxon>
        <taxon>Insecta</taxon>
        <taxon>Pterygota</taxon>
        <taxon>Neoptera</taxon>
        <taxon>Endopterygota</taxon>
        <taxon>Diptera</taxon>
        <taxon>Brachycera</taxon>
        <taxon>Muscomorpha</taxon>
        <taxon>Ephydroidea</taxon>
        <taxon>Drosophilidae</taxon>
        <taxon>Drosophila</taxon>
    </lineage>
</organism>
<feature type="compositionally biased region" description="Basic and acidic residues" evidence="1">
    <location>
        <begin position="1"/>
        <end position="10"/>
    </location>
</feature>